<dbReference type="EMBL" id="JAERRB010000015">
    <property type="protein sequence ID" value="MBL0745326.1"/>
    <property type="molecule type" value="Genomic_DNA"/>
</dbReference>
<dbReference type="PANTHER" id="PTHR14969">
    <property type="entry name" value="SPHINGOSINE-1-PHOSPHATE PHOSPHOHYDROLASE"/>
    <property type="match status" value="1"/>
</dbReference>
<feature type="chain" id="PRO_5045716370" evidence="1">
    <location>
        <begin position="20"/>
        <end position="253"/>
    </location>
</feature>
<protein>
    <submittedName>
        <fullName evidence="3">Phosphatase PAP2 family protein</fullName>
    </submittedName>
</protein>
<evidence type="ECO:0000256" key="1">
    <source>
        <dbReference type="SAM" id="SignalP"/>
    </source>
</evidence>
<keyword evidence="1" id="KW-0732">Signal</keyword>
<sequence>MKFPVLLISVVSLSGAVCAQINPTPTEIALSYQEPIAIRKKERPWLNAVKMPAVLIGLGVYTANNDKVINRFEIREERNEIMPNFRCSLDNYMMHAPAAIVYGLNLAGVKGKHDFKNRTLLLLKSEMIMTALTFSFKSITNEERPDGGDNFSFPSGHTAQAFATATFMAKEYGEQSIWYSVGAYTMATTVGAMRIMNNRHWVSDVFAGAGIGILSTNIAYLTHRYHWKNKNSNLTVVPTYAKGPGLYVGYRFQ</sequence>
<dbReference type="InterPro" id="IPR000326">
    <property type="entry name" value="PAP2/HPO"/>
</dbReference>
<dbReference type="CDD" id="cd03394">
    <property type="entry name" value="PAP2_like_5"/>
    <property type="match status" value="1"/>
</dbReference>
<comment type="caution">
    <text evidence="3">The sequence shown here is derived from an EMBL/GenBank/DDBJ whole genome shotgun (WGS) entry which is preliminary data.</text>
</comment>
<dbReference type="SMART" id="SM00014">
    <property type="entry name" value="acidPPc"/>
    <property type="match status" value="1"/>
</dbReference>
<gene>
    <name evidence="3" type="ORF">JI741_29110</name>
</gene>
<proteinExistence type="predicted"/>
<feature type="signal peptide" evidence="1">
    <location>
        <begin position="1"/>
        <end position="19"/>
    </location>
</feature>
<evidence type="ECO:0000313" key="4">
    <source>
        <dbReference type="Proteomes" id="UP000613030"/>
    </source>
</evidence>
<dbReference type="Proteomes" id="UP000613030">
    <property type="component" value="Unassembled WGS sequence"/>
</dbReference>
<feature type="domain" description="Phosphatidic acid phosphatase type 2/haloperoxidase" evidence="2">
    <location>
        <begin position="117"/>
        <end position="223"/>
    </location>
</feature>
<evidence type="ECO:0000313" key="3">
    <source>
        <dbReference type="EMBL" id="MBL0745326.1"/>
    </source>
</evidence>
<dbReference type="SUPFAM" id="SSF48317">
    <property type="entry name" value="Acid phosphatase/Vanadium-dependent haloperoxidase"/>
    <property type="match status" value="1"/>
</dbReference>
<name>A0ABS1L429_9BACT</name>
<dbReference type="PANTHER" id="PTHR14969:SF13">
    <property type="entry name" value="AT30094P"/>
    <property type="match status" value="1"/>
</dbReference>
<dbReference type="Pfam" id="PF01569">
    <property type="entry name" value="PAP2"/>
    <property type="match status" value="1"/>
</dbReference>
<reference evidence="3 4" key="1">
    <citation type="submission" date="2021-01" db="EMBL/GenBank/DDBJ databases">
        <title>Chryseolinea sp. Jin1 Genome sequencing and assembly.</title>
        <authorList>
            <person name="Kim I."/>
        </authorList>
    </citation>
    <scope>NUCLEOTIDE SEQUENCE [LARGE SCALE GENOMIC DNA]</scope>
    <source>
        <strain evidence="3 4">Jin1</strain>
    </source>
</reference>
<keyword evidence="4" id="KW-1185">Reference proteome</keyword>
<accession>A0ABS1L429</accession>
<dbReference type="RefSeq" id="WP_202015696.1">
    <property type="nucleotide sequence ID" value="NZ_JAERRB010000015.1"/>
</dbReference>
<evidence type="ECO:0000259" key="2">
    <source>
        <dbReference type="SMART" id="SM00014"/>
    </source>
</evidence>
<dbReference type="InterPro" id="IPR036938">
    <property type="entry name" value="PAP2/HPO_sf"/>
</dbReference>
<dbReference type="Gene3D" id="1.20.144.10">
    <property type="entry name" value="Phosphatidic acid phosphatase type 2/haloperoxidase"/>
    <property type="match status" value="1"/>
</dbReference>
<organism evidence="3 4">
    <name type="scientific">Chryseolinea lacunae</name>
    <dbReference type="NCBI Taxonomy" id="2801331"/>
    <lineage>
        <taxon>Bacteria</taxon>
        <taxon>Pseudomonadati</taxon>
        <taxon>Bacteroidota</taxon>
        <taxon>Cytophagia</taxon>
        <taxon>Cytophagales</taxon>
        <taxon>Fulvivirgaceae</taxon>
        <taxon>Chryseolinea</taxon>
    </lineage>
</organism>